<reference evidence="6 7" key="1">
    <citation type="submission" date="2017-05" db="EMBL/GenBank/DDBJ databases">
        <title>Genome of Polynucleobacter sp. MWH-Feld-100.</title>
        <authorList>
            <person name="Hahn M.W."/>
        </authorList>
    </citation>
    <scope>NUCLEOTIDE SEQUENCE [LARGE SCALE GENOMIC DNA]</scope>
    <source>
        <strain evidence="6 7">MWH-Feld-100</strain>
    </source>
</reference>
<sequence length="272" mass="28786">MLLSDILMLMLCGSISGFLAGLLGIGGGMILVPFMILVFNHLEFSQGVIVHMAIATSMATILFTTTSAIWAHHKHGSIDWKLVAAFSPGLVAGSLIGGSEIFEALNTSWLSLFFAIFLVYTSIQMLLNKKPQAGRELPASLGLFGFGAFAGALSSLVGAGGAFITVPFMLWCNVKPHVAMASSSGLGFPIAAAATIGYMYGSWNHPNLPSGSLGFVYVPAVACIVAVSIFTAPLGAKMARKLNIAQLKRIFGVMLFFLAAFMFNESRKAFGF</sequence>
<feature type="transmembrane region" description="Helical" evidence="5">
    <location>
        <begin position="48"/>
        <end position="70"/>
    </location>
</feature>
<evidence type="ECO:0000256" key="2">
    <source>
        <dbReference type="ARBA" id="ARBA00022692"/>
    </source>
</evidence>
<comment type="similarity">
    <text evidence="5">Belongs to the 4-toluene sulfonate uptake permease (TSUP) (TC 2.A.102) family.</text>
</comment>
<keyword evidence="5" id="KW-1003">Cell membrane</keyword>
<feature type="transmembrane region" description="Helical" evidence="5">
    <location>
        <begin position="178"/>
        <end position="200"/>
    </location>
</feature>
<name>A0A254PWZ2_9BURK</name>
<gene>
    <name evidence="6" type="ORF">CBI31_02250</name>
</gene>
<feature type="transmembrane region" description="Helical" evidence="5">
    <location>
        <begin position="212"/>
        <end position="235"/>
    </location>
</feature>
<accession>A0A254PWZ2</accession>
<dbReference type="RefSeq" id="WP_088524786.1">
    <property type="nucleotide sequence ID" value="NZ_NGUP01000001.1"/>
</dbReference>
<dbReference type="PANTHER" id="PTHR43483:SF3">
    <property type="entry name" value="MEMBRANE TRANSPORTER PROTEIN HI_0806-RELATED"/>
    <property type="match status" value="1"/>
</dbReference>
<keyword evidence="4 5" id="KW-0472">Membrane</keyword>
<comment type="subcellular location">
    <subcellularLocation>
        <location evidence="5">Cell membrane</location>
        <topology evidence="5">Multi-pass membrane protein</topology>
    </subcellularLocation>
    <subcellularLocation>
        <location evidence="1">Membrane</location>
        <topology evidence="1">Multi-pass membrane protein</topology>
    </subcellularLocation>
</comment>
<dbReference type="InterPro" id="IPR002781">
    <property type="entry name" value="TM_pro_TauE-like"/>
</dbReference>
<evidence type="ECO:0000256" key="5">
    <source>
        <dbReference type="RuleBase" id="RU363041"/>
    </source>
</evidence>
<evidence type="ECO:0000256" key="1">
    <source>
        <dbReference type="ARBA" id="ARBA00004141"/>
    </source>
</evidence>
<dbReference type="PANTHER" id="PTHR43483">
    <property type="entry name" value="MEMBRANE TRANSPORTER PROTEIN HI_0806-RELATED"/>
    <property type="match status" value="1"/>
</dbReference>
<keyword evidence="2 5" id="KW-0812">Transmembrane</keyword>
<evidence type="ECO:0000256" key="4">
    <source>
        <dbReference type="ARBA" id="ARBA00023136"/>
    </source>
</evidence>
<keyword evidence="3 5" id="KW-1133">Transmembrane helix</keyword>
<feature type="transmembrane region" description="Helical" evidence="5">
    <location>
        <begin position="6"/>
        <end position="36"/>
    </location>
</feature>
<dbReference type="OrthoDB" id="457670at2"/>
<evidence type="ECO:0000256" key="3">
    <source>
        <dbReference type="ARBA" id="ARBA00022989"/>
    </source>
</evidence>
<dbReference type="Pfam" id="PF01925">
    <property type="entry name" value="TauE"/>
    <property type="match status" value="1"/>
</dbReference>
<dbReference type="Proteomes" id="UP000197528">
    <property type="component" value="Unassembled WGS sequence"/>
</dbReference>
<evidence type="ECO:0000313" key="6">
    <source>
        <dbReference type="EMBL" id="OWS71079.1"/>
    </source>
</evidence>
<evidence type="ECO:0000313" key="7">
    <source>
        <dbReference type="Proteomes" id="UP000197528"/>
    </source>
</evidence>
<feature type="transmembrane region" description="Helical" evidence="5">
    <location>
        <begin position="82"/>
        <end position="102"/>
    </location>
</feature>
<dbReference type="EMBL" id="NGUP01000001">
    <property type="protein sequence ID" value="OWS71079.1"/>
    <property type="molecule type" value="Genomic_DNA"/>
</dbReference>
<feature type="transmembrane region" description="Helical" evidence="5">
    <location>
        <begin position="247"/>
        <end position="263"/>
    </location>
</feature>
<proteinExistence type="inferred from homology"/>
<dbReference type="GO" id="GO:0005886">
    <property type="term" value="C:plasma membrane"/>
    <property type="evidence" value="ECO:0007669"/>
    <property type="project" value="UniProtKB-SubCell"/>
</dbReference>
<keyword evidence="7" id="KW-1185">Reference proteome</keyword>
<comment type="caution">
    <text evidence="6">The sequence shown here is derived from an EMBL/GenBank/DDBJ whole genome shotgun (WGS) entry which is preliminary data.</text>
</comment>
<protein>
    <recommendedName>
        <fullName evidence="5">Probable membrane transporter protein</fullName>
    </recommendedName>
</protein>
<feature type="transmembrane region" description="Helical" evidence="5">
    <location>
        <begin position="109"/>
        <end position="127"/>
    </location>
</feature>
<dbReference type="AlphaFoldDB" id="A0A254PWZ2"/>
<feature type="transmembrane region" description="Helical" evidence="5">
    <location>
        <begin position="139"/>
        <end position="166"/>
    </location>
</feature>
<organism evidence="6 7">
    <name type="scientific">Polynucleobacter campilacus</name>
    <dbReference type="NCBI Taxonomy" id="1743163"/>
    <lineage>
        <taxon>Bacteria</taxon>
        <taxon>Pseudomonadati</taxon>
        <taxon>Pseudomonadota</taxon>
        <taxon>Betaproteobacteria</taxon>
        <taxon>Burkholderiales</taxon>
        <taxon>Burkholderiaceae</taxon>
        <taxon>Polynucleobacter</taxon>
    </lineage>
</organism>